<dbReference type="RefSeq" id="WP_047637360.1">
    <property type="nucleotide sequence ID" value="NZ_CAXOEB010000001.1"/>
</dbReference>
<gene>
    <name evidence="2" type="ORF">B9Q30_05175</name>
</gene>
<sequence>MKRIVLASLVLAFSLSANANQLSIDDQINNACAKALSGDKEPLGDFPPDSYAATVSPKVKDAYNEVLKSRSSIVNDQSLQNATSCANLVRDKLKSKGEYKEEK</sequence>
<organism evidence="2 3">
    <name type="scientific">Enterobacter hormaechei</name>
    <dbReference type="NCBI Taxonomy" id="158836"/>
    <lineage>
        <taxon>Bacteria</taxon>
        <taxon>Pseudomonadati</taxon>
        <taxon>Pseudomonadota</taxon>
        <taxon>Gammaproteobacteria</taxon>
        <taxon>Enterobacterales</taxon>
        <taxon>Enterobacteriaceae</taxon>
        <taxon>Enterobacter</taxon>
        <taxon>Enterobacter cloacae complex</taxon>
    </lineage>
</organism>
<evidence type="ECO:0000256" key="1">
    <source>
        <dbReference type="SAM" id="SignalP"/>
    </source>
</evidence>
<accession>A0A2J0Q320</accession>
<protein>
    <submittedName>
        <fullName evidence="2">Uncharacterized protein</fullName>
    </submittedName>
</protein>
<proteinExistence type="predicted"/>
<dbReference type="Proteomes" id="UP000229974">
    <property type="component" value="Unassembled WGS sequence"/>
</dbReference>
<comment type="caution">
    <text evidence="2">The sequence shown here is derived from an EMBL/GenBank/DDBJ whole genome shotgun (WGS) entry which is preliminary data.</text>
</comment>
<dbReference type="AlphaFoldDB" id="A0A2J0Q320"/>
<dbReference type="EMBL" id="NEEW01000002">
    <property type="protein sequence ID" value="PJD87668.1"/>
    <property type="molecule type" value="Genomic_DNA"/>
</dbReference>
<keyword evidence="1" id="KW-0732">Signal</keyword>
<reference evidence="2 3" key="1">
    <citation type="journal article" date="2017" name="J. Antimicrob. Chemother.">
        <title>Characterization of the population structure, drug resistance mechanisms and plasmids of the community-associated Enterobacter cloacae complex in China.</title>
        <authorList>
            <person name="Zhou K."/>
            <person name="Yu W."/>
            <person name="Cao X."/>
            <person name="Shen P."/>
            <person name="Lu H."/>
            <person name="Luo Q."/>
            <person name="Rossen J.W.A."/>
            <person name="Xiao Y."/>
        </authorList>
    </citation>
    <scope>NUCLEOTIDE SEQUENCE [LARGE SCALE GENOMIC DNA]</scope>
    <source>
        <strain evidence="2 3">ECC904</strain>
    </source>
</reference>
<feature type="signal peptide" evidence="1">
    <location>
        <begin position="1"/>
        <end position="19"/>
    </location>
</feature>
<name>A0A2J0Q320_9ENTR</name>
<evidence type="ECO:0000313" key="2">
    <source>
        <dbReference type="EMBL" id="PJD87668.1"/>
    </source>
</evidence>
<evidence type="ECO:0000313" key="3">
    <source>
        <dbReference type="Proteomes" id="UP000229974"/>
    </source>
</evidence>
<feature type="chain" id="PRO_5014334398" evidence="1">
    <location>
        <begin position="20"/>
        <end position="103"/>
    </location>
</feature>